<keyword evidence="5" id="KW-1185">Reference proteome</keyword>
<evidence type="ECO:0000313" key="5">
    <source>
        <dbReference type="Proteomes" id="UP000811609"/>
    </source>
</evidence>
<keyword evidence="1" id="KW-0694">RNA-binding</keyword>
<dbReference type="Proteomes" id="UP000811609">
    <property type="component" value="Chromosome 5"/>
</dbReference>
<evidence type="ECO:0000256" key="1">
    <source>
        <dbReference type="PROSITE-ProRule" id="PRU00176"/>
    </source>
</evidence>
<comment type="caution">
    <text evidence="4">The sequence shown here is derived from an EMBL/GenBank/DDBJ whole genome shotgun (WGS) entry which is preliminary data.</text>
</comment>
<dbReference type="SUPFAM" id="SSF54928">
    <property type="entry name" value="RNA-binding domain, RBD"/>
    <property type="match status" value="1"/>
</dbReference>
<accession>A0A8T1QGH6</accession>
<dbReference type="OrthoDB" id="417481at2759"/>
<dbReference type="GO" id="GO:0003723">
    <property type="term" value="F:RNA binding"/>
    <property type="evidence" value="ECO:0007669"/>
    <property type="project" value="UniProtKB-UniRule"/>
</dbReference>
<feature type="domain" description="RRM" evidence="3">
    <location>
        <begin position="194"/>
        <end position="291"/>
    </location>
</feature>
<name>A0A8T1QGH6_CARIL</name>
<dbReference type="Gene3D" id="3.30.70.330">
    <property type="match status" value="1"/>
</dbReference>
<organism evidence="4 5">
    <name type="scientific">Carya illinoinensis</name>
    <name type="common">Pecan</name>
    <dbReference type="NCBI Taxonomy" id="32201"/>
    <lineage>
        <taxon>Eukaryota</taxon>
        <taxon>Viridiplantae</taxon>
        <taxon>Streptophyta</taxon>
        <taxon>Embryophyta</taxon>
        <taxon>Tracheophyta</taxon>
        <taxon>Spermatophyta</taxon>
        <taxon>Magnoliopsida</taxon>
        <taxon>eudicotyledons</taxon>
        <taxon>Gunneridae</taxon>
        <taxon>Pentapetalae</taxon>
        <taxon>rosids</taxon>
        <taxon>fabids</taxon>
        <taxon>Fagales</taxon>
        <taxon>Juglandaceae</taxon>
        <taxon>Carya</taxon>
    </lineage>
</organism>
<reference evidence="4" key="1">
    <citation type="submission" date="2020-12" db="EMBL/GenBank/DDBJ databases">
        <title>WGS assembly of Carya illinoinensis cv. Pawnee.</title>
        <authorList>
            <person name="Platts A."/>
            <person name="Shu S."/>
            <person name="Wright S."/>
            <person name="Barry K."/>
            <person name="Edger P."/>
            <person name="Pires J.C."/>
            <person name="Schmutz J."/>
        </authorList>
    </citation>
    <scope>NUCLEOTIDE SEQUENCE</scope>
    <source>
        <tissue evidence="4">Leaf</tissue>
    </source>
</reference>
<dbReference type="Pfam" id="PF04059">
    <property type="entry name" value="RRM_2"/>
    <property type="match status" value="1"/>
</dbReference>
<dbReference type="InterPro" id="IPR035979">
    <property type="entry name" value="RBD_domain_sf"/>
</dbReference>
<dbReference type="InterPro" id="IPR012677">
    <property type="entry name" value="Nucleotide-bd_a/b_plait_sf"/>
</dbReference>
<proteinExistence type="predicted"/>
<sequence length="350" mass="39869">MDGLVSLRGLNPDAPVFMPNLYPQFTYYPIFPIPLHYYLSHLTSHFSYHNPYIQSFTWPTLYTDTYFQSTGFPPQPENMSAVVEATTPSVTAPLEQTNKMHRVSRVDQRVAVQNVNLGKCGTPSCRGRGGAWVRQAWSTKCGNGGNFGRRNVGSLNGYTRKADSLNTRGRSRARDDQKKKSSPLLPVHCGVGKTTIMIRNIPSKYTRKMLVEFLDEHCKLENEKVETEEQIVSAFNFVYLPIDFSTGCNKGYAFVNFTDPHAVWKFYLAANNQSWELFHSNKIRQISFARLQGEELVRHFESMGFPCESDEVLPVSFSPPRDGSRDFVKQSIVGRCIRTGPRGHRHERVR</sequence>
<dbReference type="EMBL" id="CM031813">
    <property type="protein sequence ID" value="KAG6653381.1"/>
    <property type="molecule type" value="Genomic_DNA"/>
</dbReference>
<evidence type="ECO:0000256" key="2">
    <source>
        <dbReference type="SAM" id="MobiDB-lite"/>
    </source>
</evidence>
<dbReference type="InterPro" id="IPR000504">
    <property type="entry name" value="RRM_dom"/>
</dbReference>
<gene>
    <name evidence="4" type="ORF">CIPAW_05G072100</name>
</gene>
<evidence type="ECO:0000313" key="4">
    <source>
        <dbReference type="EMBL" id="KAG6653381.1"/>
    </source>
</evidence>
<protein>
    <recommendedName>
        <fullName evidence="3">RRM domain-containing protein</fullName>
    </recommendedName>
</protein>
<dbReference type="AlphaFoldDB" id="A0A8T1QGH6"/>
<dbReference type="PROSITE" id="PS50102">
    <property type="entry name" value="RRM"/>
    <property type="match status" value="1"/>
</dbReference>
<feature type="region of interest" description="Disordered" evidence="2">
    <location>
        <begin position="158"/>
        <end position="184"/>
    </location>
</feature>
<dbReference type="InterPro" id="IPR007201">
    <property type="entry name" value="Mei2-like_Rrm_C"/>
</dbReference>
<evidence type="ECO:0000259" key="3">
    <source>
        <dbReference type="PROSITE" id="PS50102"/>
    </source>
</evidence>